<protein>
    <recommendedName>
        <fullName evidence="19">Bifunctional NAD(P)H-hydrate repair enzyme</fullName>
    </recommendedName>
    <alternativeName>
        <fullName evidence="19">Nicotinamide nucleotide repair protein</fullName>
    </alternativeName>
    <domain>
        <recommendedName>
            <fullName evidence="19">ADP-dependent (S)-NAD(P)H-hydrate dehydratase</fullName>
            <ecNumber evidence="19">4.2.1.136</ecNumber>
        </recommendedName>
        <alternativeName>
            <fullName evidence="19">ADP-dependent NAD(P)HX dehydratase</fullName>
        </alternativeName>
    </domain>
    <domain>
        <recommendedName>
            <fullName evidence="19">NAD(P)H-hydrate epimerase</fullName>
            <ecNumber evidence="19">5.1.99.6</ecNumber>
        </recommendedName>
    </domain>
</protein>
<comment type="cofactor">
    <cofactor evidence="18 19">
        <name>K(+)</name>
        <dbReference type="ChEBI" id="CHEBI:29103"/>
    </cofactor>
    <text evidence="18 19">Binds 1 potassium ion per subunit.</text>
</comment>
<comment type="caution">
    <text evidence="22">The sequence shown here is derived from an EMBL/GenBank/DDBJ whole genome shotgun (WGS) entry which is preliminary data.</text>
</comment>
<feature type="binding site" evidence="17">
    <location>
        <position position="240"/>
    </location>
    <ligand>
        <name>(6S)-NADPHX</name>
        <dbReference type="ChEBI" id="CHEBI:64076"/>
    </ligand>
</feature>
<dbReference type="SUPFAM" id="SSF53613">
    <property type="entry name" value="Ribokinase-like"/>
    <property type="match status" value="1"/>
</dbReference>
<dbReference type="Proteomes" id="UP001595828">
    <property type="component" value="Unassembled WGS sequence"/>
</dbReference>
<evidence type="ECO:0000256" key="11">
    <source>
        <dbReference type="ARBA" id="ARBA00023235"/>
    </source>
</evidence>
<feature type="binding site" evidence="17">
    <location>
        <position position="344"/>
    </location>
    <ligand>
        <name>(6S)-NADPHX</name>
        <dbReference type="ChEBI" id="CHEBI:64076"/>
    </ligand>
</feature>
<dbReference type="CDD" id="cd01171">
    <property type="entry name" value="YXKO-related"/>
    <property type="match status" value="1"/>
</dbReference>
<comment type="function">
    <text evidence="14 19">Bifunctional enzyme that catalyzes the epimerization of the S- and R-forms of NAD(P)HX and the dehydration of the S-form of NAD(P)HX at the expense of ADP, which is converted to AMP. This allows the repair of both epimers of NAD(P)HX, a damaged form of NAD(P)H that is a result of enzymatic or heat-dependent hydration.</text>
</comment>
<keyword evidence="6 17" id="KW-0547">Nucleotide-binding</keyword>
<dbReference type="HAMAP" id="MF_01965">
    <property type="entry name" value="NADHX_dehydratase"/>
    <property type="match status" value="1"/>
</dbReference>
<evidence type="ECO:0000313" key="23">
    <source>
        <dbReference type="Proteomes" id="UP001595828"/>
    </source>
</evidence>
<comment type="catalytic activity">
    <reaction evidence="2 18 19">
        <text>(6R)-NADPHX = (6S)-NADPHX</text>
        <dbReference type="Rhea" id="RHEA:32227"/>
        <dbReference type="ChEBI" id="CHEBI:64076"/>
        <dbReference type="ChEBI" id="CHEBI:64077"/>
        <dbReference type="EC" id="5.1.99.6"/>
    </reaction>
</comment>
<evidence type="ECO:0000256" key="16">
    <source>
        <dbReference type="ARBA" id="ARBA00049209"/>
    </source>
</evidence>
<evidence type="ECO:0000256" key="19">
    <source>
        <dbReference type="PIRNR" id="PIRNR017184"/>
    </source>
</evidence>
<feature type="binding site" evidence="17">
    <location>
        <position position="413"/>
    </location>
    <ligand>
        <name>(6S)-NADPHX</name>
        <dbReference type="ChEBI" id="CHEBI:64076"/>
    </ligand>
</feature>
<proteinExistence type="inferred from homology"/>
<keyword evidence="10 17" id="KW-0520">NAD</keyword>
<dbReference type="PROSITE" id="PS51383">
    <property type="entry name" value="YJEF_C_3"/>
    <property type="match status" value="1"/>
</dbReference>
<evidence type="ECO:0000256" key="6">
    <source>
        <dbReference type="ARBA" id="ARBA00022741"/>
    </source>
</evidence>
<dbReference type="NCBIfam" id="TIGR00197">
    <property type="entry name" value="yjeF_nterm"/>
    <property type="match status" value="1"/>
</dbReference>
<comment type="catalytic activity">
    <reaction evidence="16 17 19">
        <text>(6S)-NADPHX + ADP = AMP + phosphate + NADPH + H(+)</text>
        <dbReference type="Rhea" id="RHEA:32235"/>
        <dbReference type="ChEBI" id="CHEBI:15378"/>
        <dbReference type="ChEBI" id="CHEBI:43474"/>
        <dbReference type="ChEBI" id="CHEBI:57783"/>
        <dbReference type="ChEBI" id="CHEBI:64076"/>
        <dbReference type="ChEBI" id="CHEBI:456215"/>
        <dbReference type="ChEBI" id="CHEBI:456216"/>
        <dbReference type="EC" id="4.2.1.136"/>
    </reaction>
</comment>
<dbReference type="InterPro" id="IPR017953">
    <property type="entry name" value="Carbohydrate_kinase_pred_CS"/>
</dbReference>
<dbReference type="Pfam" id="PF03853">
    <property type="entry name" value="YjeF_N"/>
    <property type="match status" value="1"/>
</dbReference>
<organism evidence="22 23">
    <name type="scientific">Novosphingobium tardum</name>
    <dbReference type="NCBI Taxonomy" id="1538021"/>
    <lineage>
        <taxon>Bacteria</taxon>
        <taxon>Pseudomonadati</taxon>
        <taxon>Pseudomonadota</taxon>
        <taxon>Alphaproteobacteria</taxon>
        <taxon>Sphingomonadales</taxon>
        <taxon>Sphingomonadaceae</taxon>
        <taxon>Novosphingobium</taxon>
    </lineage>
</organism>
<dbReference type="Gene3D" id="3.40.1190.20">
    <property type="match status" value="1"/>
</dbReference>
<feature type="binding site" evidence="17">
    <location>
        <position position="412"/>
    </location>
    <ligand>
        <name>AMP</name>
        <dbReference type="ChEBI" id="CHEBI:456215"/>
    </ligand>
</feature>
<comment type="cofactor">
    <cofactor evidence="17">
        <name>Mg(2+)</name>
        <dbReference type="ChEBI" id="CHEBI:18420"/>
    </cofactor>
</comment>
<comment type="catalytic activity">
    <reaction evidence="1 18 19">
        <text>(6R)-NADHX = (6S)-NADHX</text>
        <dbReference type="Rhea" id="RHEA:32215"/>
        <dbReference type="ChEBI" id="CHEBI:64074"/>
        <dbReference type="ChEBI" id="CHEBI:64075"/>
        <dbReference type="EC" id="5.1.99.6"/>
    </reaction>
</comment>
<evidence type="ECO:0000256" key="8">
    <source>
        <dbReference type="ARBA" id="ARBA00022857"/>
    </source>
</evidence>
<keyword evidence="7 17" id="KW-0067">ATP-binding</keyword>
<dbReference type="InterPro" id="IPR029056">
    <property type="entry name" value="Ribokinase-like"/>
</dbReference>
<dbReference type="HAMAP" id="MF_01966">
    <property type="entry name" value="NADHX_epimerase"/>
    <property type="match status" value="1"/>
</dbReference>
<dbReference type="Pfam" id="PF01256">
    <property type="entry name" value="Carb_kinase"/>
    <property type="match status" value="1"/>
</dbReference>
<evidence type="ECO:0000256" key="2">
    <source>
        <dbReference type="ARBA" id="ARBA00000909"/>
    </source>
</evidence>
<comment type="similarity">
    <text evidence="4 19">In the C-terminal section; belongs to the NnrD/CARKD family.</text>
</comment>
<accession>A0ABV8RPW0</accession>
<evidence type="ECO:0000256" key="12">
    <source>
        <dbReference type="ARBA" id="ARBA00023239"/>
    </source>
</evidence>
<evidence type="ECO:0000256" key="7">
    <source>
        <dbReference type="ARBA" id="ARBA00022840"/>
    </source>
</evidence>
<dbReference type="InterPro" id="IPR036652">
    <property type="entry name" value="YjeF_N_dom_sf"/>
</dbReference>
<feature type="binding site" evidence="18">
    <location>
        <position position="148"/>
    </location>
    <ligand>
        <name>(6S)-NADPHX</name>
        <dbReference type="ChEBI" id="CHEBI:64076"/>
    </ligand>
</feature>
<keyword evidence="12 17" id="KW-0456">Lyase</keyword>
<feature type="domain" description="YjeF C-terminal" evidence="20">
    <location>
        <begin position="207"/>
        <end position="467"/>
    </location>
</feature>
<gene>
    <name evidence="18" type="primary">nnrE</name>
    <name evidence="17" type="synonym">nnrD</name>
    <name evidence="22" type="ORF">ACFO0A_10130</name>
</gene>
<feature type="binding site" evidence="18">
    <location>
        <begin position="119"/>
        <end position="125"/>
    </location>
    <ligand>
        <name>(6S)-NADPHX</name>
        <dbReference type="ChEBI" id="CHEBI:64076"/>
    </ligand>
</feature>
<evidence type="ECO:0000256" key="5">
    <source>
        <dbReference type="ARBA" id="ARBA00022723"/>
    </source>
</evidence>
<dbReference type="NCBIfam" id="TIGR00196">
    <property type="entry name" value="yjeF_cterm"/>
    <property type="match status" value="1"/>
</dbReference>
<keyword evidence="8 17" id="KW-0521">NADP</keyword>
<evidence type="ECO:0000256" key="10">
    <source>
        <dbReference type="ARBA" id="ARBA00023027"/>
    </source>
</evidence>
<evidence type="ECO:0000256" key="1">
    <source>
        <dbReference type="ARBA" id="ARBA00000013"/>
    </source>
</evidence>
<comment type="function">
    <text evidence="17">Catalyzes the dehydration of the S-form of NAD(P)HX at the expense of ADP, which is converted to AMP. Together with NAD(P)HX epimerase, which catalyzes the epimerization of the S- and R-forms, the enzyme allows the repair of both epimers of NAD(P)HX, a damaged form of NAD(P)H that is a result of enzymatic or heat-dependent hydration.</text>
</comment>
<dbReference type="PROSITE" id="PS01050">
    <property type="entry name" value="YJEF_C_2"/>
    <property type="match status" value="1"/>
</dbReference>
<dbReference type="InterPro" id="IPR004443">
    <property type="entry name" value="YjeF_N_dom"/>
</dbReference>
<feature type="binding site" evidence="18">
    <location>
        <begin position="58"/>
        <end position="62"/>
    </location>
    <ligand>
        <name>(6S)-NADPHX</name>
        <dbReference type="ChEBI" id="CHEBI:64076"/>
    </ligand>
</feature>
<evidence type="ECO:0000256" key="3">
    <source>
        <dbReference type="ARBA" id="ARBA00006001"/>
    </source>
</evidence>
<dbReference type="InterPro" id="IPR000631">
    <property type="entry name" value="CARKD"/>
</dbReference>
<dbReference type="InterPro" id="IPR030677">
    <property type="entry name" value="Nnr"/>
</dbReference>
<feature type="domain" description="YjeF N-terminal" evidence="21">
    <location>
        <begin position="12"/>
        <end position="206"/>
    </location>
</feature>
<evidence type="ECO:0000259" key="21">
    <source>
        <dbReference type="PROSITE" id="PS51385"/>
    </source>
</evidence>
<evidence type="ECO:0000256" key="17">
    <source>
        <dbReference type="HAMAP-Rule" id="MF_01965"/>
    </source>
</evidence>
<dbReference type="PANTHER" id="PTHR12592">
    <property type="entry name" value="ATP-DEPENDENT (S)-NAD(P)H-HYDRATE DEHYDRATASE FAMILY MEMBER"/>
    <property type="match status" value="1"/>
</dbReference>
<feature type="binding site" evidence="17">
    <location>
        <begin position="383"/>
        <end position="387"/>
    </location>
    <ligand>
        <name>AMP</name>
        <dbReference type="ChEBI" id="CHEBI:456215"/>
    </ligand>
</feature>
<comment type="similarity">
    <text evidence="3 19">In the N-terminal section; belongs to the NnrE/AIBP family.</text>
</comment>
<comment type="subunit">
    <text evidence="17">Homotetramer.</text>
</comment>
<dbReference type="Gene3D" id="3.40.50.10260">
    <property type="entry name" value="YjeF N-terminal domain"/>
    <property type="match status" value="1"/>
</dbReference>
<evidence type="ECO:0000256" key="13">
    <source>
        <dbReference type="ARBA" id="ARBA00023268"/>
    </source>
</evidence>
<comment type="function">
    <text evidence="18">Catalyzes the epimerization of the S- and R-forms of NAD(P)HX, a damaged form of NAD(P)H that is a result of enzymatic or heat-dependent hydration. This is a prerequisite for the S-specific NAD(P)H-hydrate dehydratase to allow the repair of both epimers of NAD(P)HX.</text>
</comment>
<feature type="binding site" evidence="18">
    <location>
        <position position="59"/>
    </location>
    <ligand>
        <name>K(+)</name>
        <dbReference type="ChEBI" id="CHEBI:29103"/>
    </ligand>
</feature>
<evidence type="ECO:0000259" key="20">
    <source>
        <dbReference type="PROSITE" id="PS51383"/>
    </source>
</evidence>
<keyword evidence="13" id="KW-0511">Multifunctional enzyme</keyword>
<sequence length="469" mass="47631">MRADPVLTASEMREAEGALIANGSSVDDLMQIAGRGAGELIWRAAGTRPVTVLCGPGNNGGDGYVIAELLRSRGTDVAVIAAADPATDAARNARAAFGGPVLAPGAKRSGDVLVDCLFGTGLTRPVEAALANLLAELAASHHRSVAVDLPSGVDADSGALLNDPLPRYALTIALGAWKFAHWSMPAMARMGMKRCVPIGIGEVHGAASLLGAPTIEPPAADAHKYSRGLLGIIGGAMPGAAVLSAMAGMRAGAGYVKLLSQDAPAALPPELVWEEVDAKAVALSDKRIAAFLVGPGLGRDAGASQMLAAGLREEVPVVVDADGLNLLKPEMLSGRSMVGVLTPHEGEMIALERAFGTVDDPGSTRRERALALAKRTGMVVVLKGPDTMIAAPGGIVVCGGGASSWLSVAGTGDVLAGTIASRLAVHRDPLRAAEEGVWLHARAAALSGPAFTAATLALRVAEAVSERTQ</sequence>
<evidence type="ECO:0000313" key="22">
    <source>
        <dbReference type="EMBL" id="MFC4295410.1"/>
    </source>
</evidence>
<keyword evidence="11 18" id="KW-0413">Isomerase</keyword>
<evidence type="ECO:0000256" key="14">
    <source>
        <dbReference type="ARBA" id="ARBA00025153"/>
    </source>
</evidence>
<feature type="binding site" evidence="17">
    <location>
        <position position="296"/>
    </location>
    <ligand>
        <name>(6S)-NADPHX</name>
        <dbReference type="ChEBI" id="CHEBI:64076"/>
    </ligand>
</feature>
<keyword evidence="23" id="KW-1185">Reference proteome</keyword>
<dbReference type="PANTHER" id="PTHR12592:SF0">
    <property type="entry name" value="ATP-DEPENDENT (S)-NAD(P)H-HYDRATE DEHYDRATASE"/>
    <property type="match status" value="1"/>
</dbReference>
<comment type="catalytic activity">
    <reaction evidence="15 17 19">
        <text>(6S)-NADHX + ADP = AMP + phosphate + NADH + H(+)</text>
        <dbReference type="Rhea" id="RHEA:32223"/>
        <dbReference type="ChEBI" id="CHEBI:15378"/>
        <dbReference type="ChEBI" id="CHEBI:43474"/>
        <dbReference type="ChEBI" id="CHEBI:57945"/>
        <dbReference type="ChEBI" id="CHEBI:64074"/>
        <dbReference type="ChEBI" id="CHEBI:456215"/>
        <dbReference type="ChEBI" id="CHEBI:456216"/>
        <dbReference type="EC" id="4.2.1.136"/>
    </reaction>
</comment>
<keyword evidence="5 18" id="KW-0479">Metal-binding</keyword>
<evidence type="ECO:0000256" key="9">
    <source>
        <dbReference type="ARBA" id="ARBA00022958"/>
    </source>
</evidence>
<dbReference type="EMBL" id="JBHSDR010000006">
    <property type="protein sequence ID" value="MFC4295410.1"/>
    <property type="molecule type" value="Genomic_DNA"/>
</dbReference>
<keyword evidence="9 18" id="KW-0630">Potassium</keyword>
<dbReference type="RefSeq" id="WP_379538886.1">
    <property type="nucleotide sequence ID" value="NZ_JBHSDR010000006.1"/>
</dbReference>
<comment type="similarity">
    <text evidence="17">Belongs to the NnrD/CARKD family.</text>
</comment>
<dbReference type="PROSITE" id="PS51385">
    <property type="entry name" value="YJEF_N"/>
    <property type="match status" value="1"/>
</dbReference>
<reference evidence="23" key="1">
    <citation type="journal article" date="2019" name="Int. J. Syst. Evol. Microbiol.">
        <title>The Global Catalogue of Microorganisms (GCM) 10K type strain sequencing project: providing services to taxonomists for standard genome sequencing and annotation.</title>
        <authorList>
            <consortium name="The Broad Institute Genomics Platform"/>
            <consortium name="The Broad Institute Genome Sequencing Center for Infectious Disease"/>
            <person name="Wu L."/>
            <person name="Ma J."/>
        </authorList>
    </citation>
    <scope>NUCLEOTIDE SEQUENCE [LARGE SCALE GENOMIC DNA]</scope>
    <source>
        <strain evidence="23">CGMCC 1.12989</strain>
    </source>
</reference>
<name>A0ABV8RPW0_9SPHN</name>
<comment type="caution">
    <text evidence="18">Lacks conserved residue(s) required for the propagation of feature annotation.</text>
</comment>
<evidence type="ECO:0000256" key="18">
    <source>
        <dbReference type="HAMAP-Rule" id="MF_01966"/>
    </source>
</evidence>
<dbReference type="SUPFAM" id="SSF64153">
    <property type="entry name" value="YjeF N-terminal domain-like"/>
    <property type="match status" value="1"/>
</dbReference>
<evidence type="ECO:0000256" key="15">
    <source>
        <dbReference type="ARBA" id="ARBA00048238"/>
    </source>
</evidence>
<dbReference type="EC" id="5.1.99.6" evidence="19"/>
<dbReference type="PIRSF" id="PIRSF017184">
    <property type="entry name" value="Nnr"/>
    <property type="match status" value="1"/>
</dbReference>
<feature type="binding site" evidence="18">
    <location>
        <position position="151"/>
    </location>
    <ligand>
        <name>K(+)</name>
        <dbReference type="ChEBI" id="CHEBI:29103"/>
    </ligand>
</feature>
<feature type="binding site" evidence="18">
    <location>
        <position position="115"/>
    </location>
    <ligand>
        <name>K(+)</name>
        <dbReference type="ChEBI" id="CHEBI:29103"/>
    </ligand>
</feature>
<dbReference type="EC" id="4.2.1.136" evidence="19"/>
<comment type="similarity">
    <text evidence="18">Belongs to the NnrE/AIBP family.</text>
</comment>
<evidence type="ECO:0000256" key="4">
    <source>
        <dbReference type="ARBA" id="ARBA00009524"/>
    </source>
</evidence>